<evidence type="ECO:0000256" key="3">
    <source>
        <dbReference type="ARBA" id="ARBA00022679"/>
    </source>
</evidence>
<proteinExistence type="inferred from homology"/>
<dbReference type="Gene3D" id="3.90.550.10">
    <property type="entry name" value="Spore Coat Polysaccharide Biosynthesis Protein SpsA, Chain A"/>
    <property type="match status" value="1"/>
</dbReference>
<accession>A0A9W7FFG7</accession>
<dbReference type="GO" id="GO:0003977">
    <property type="term" value="F:UDP-N-acetylglucosamine diphosphorylase activity"/>
    <property type="evidence" value="ECO:0007669"/>
    <property type="project" value="TreeGrafter"/>
</dbReference>
<dbReference type="SUPFAM" id="SSF53448">
    <property type="entry name" value="Nucleotide-diphospho-sugar transferases"/>
    <property type="match status" value="1"/>
</dbReference>
<evidence type="ECO:0000256" key="6">
    <source>
        <dbReference type="ARBA" id="ARBA00039080"/>
    </source>
</evidence>
<dbReference type="PANTHER" id="PTHR11952">
    <property type="entry name" value="UDP- GLUCOSE PYROPHOSPHORYLASE"/>
    <property type="match status" value="1"/>
</dbReference>
<comment type="similarity">
    <text evidence="5">Belongs to the USP family.</text>
</comment>
<dbReference type="GO" id="GO:0051748">
    <property type="term" value="F:UTP-monosaccharide-1-phosphate uridylyltransferase activity"/>
    <property type="evidence" value="ECO:0007669"/>
    <property type="project" value="UniProtKB-EC"/>
</dbReference>
<evidence type="ECO:0000256" key="7">
    <source>
        <dbReference type="ARBA" id="ARBA00048259"/>
    </source>
</evidence>
<keyword evidence="3" id="KW-0808">Transferase</keyword>
<dbReference type="Proteomes" id="UP001165122">
    <property type="component" value="Unassembled WGS sequence"/>
</dbReference>
<dbReference type="Gene3D" id="2.160.10.30">
    <property type="match status" value="1"/>
</dbReference>
<reference evidence="10" key="1">
    <citation type="journal article" date="2023" name="Commun. Biol.">
        <title>Genome analysis of Parmales, the sister group of diatoms, reveals the evolutionary specialization of diatoms from phago-mixotrophs to photoautotrophs.</title>
        <authorList>
            <person name="Ban H."/>
            <person name="Sato S."/>
            <person name="Yoshikawa S."/>
            <person name="Yamada K."/>
            <person name="Nakamura Y."/>
            <person name="Ichinomiya M."/>
            <person name="Sato N."/>
            <person name="Blanc-Mathieu R."/>
            <person name="Endo H."/>
            <person name="Kuwata A."/>
            <person name="Ogata H."/>
        </authorList>
    </citation>
    <scope>NUCLEOTIDE SEQUENCE [LARGE SCALE GENOMIC DNA]</scope>
    <source>
        <strain evidence="10">NIES 3700</strain>
    </source>
</reference>
<evidence type="ECO:0000256" key="8">
    <source>
        <dbReference type="SAM" id="SignalP"/>
    </source>
</evidence>
<keyword evidence="8" id="KW-0732">Signal</keyword>
<comment type="caution">
    <text evidence="9">The sequence shown here is derived from an EMBL/GenBank/DDBJ whole genome shotgun (WGS) entry which is preliminary data.</text>
</comment>
<evidence type="ECO:0000313" key="9">
    <source>
        <dbReference type="EMBL" id="GMI11233.1"/>
    </source>
</evidence>
<evidence type="ECO:0000256" key="1">
    <source>
        <dbReference type="ARBA" id="ARBA00001936"/>
    </source>
</evidence>
<dbReference type="InterPro" id="IPR029044">
    <property type="entry name" value="Nucleotide-diphossugar_trans"/>
</dbReference>
<keyword evidence="4" id="KW-0548">Nucleotidyltransferase</keyword>
<feature type="signal peptide" evidence="8">
    <location>
        <begin position="1"/>
        <end position="16"/>
    </location>
</feature>
<evidence type="ECO:0000256" key="4">
    <source>
        <dbReference type="ARBA" id="ARBA00022695"/>
    </source>
</evidence>
<dbReference type="Pfam" id="PF01704">
    <property type="entry name" value="UDPGP"/>
    <property type="match status" value="1"/>
</dbReference>
<comment type="catalytic activity">
    <reaction evidence="7">
        <text>a monosaccharide 1-phosphate + UTP + H(+) = a UDP-monosaccharide + diphosphate</text>
        <dbReference type="Rhea" id="RHEA:13205"/>
        <dbReference type="ChEBI" id="CHEBI:15378"/>
        <dbReference type="ChEBI" id="CHEBI:33019"/>
        <dbReference type="ChEBI" id="CHEBI:46398"/>
        <dbReference type="ChEBI" id="CHEBI:140358"/>
        <dbReference type="ChEBI" id="CHEBI:140359"/>
        <dbReference type="EC" id="2.7.7.64"/>
    </reaction>
</comment>
<dbReference type="AlphaFoldDB" id="A0A9W7FFG7"/>
<dbReference type="EC" id="2.7.7.64" evidence="6"/>
<dbReference type="PANTHER" id="PTHR11952:SF9">
    <property type="entry name" value="UDP-SUGAR PYROPHOSPHORYLASE"/>
    <property type="match status" value="1"/>
</dbReference>
<dbReference type="FunFam" id="2.160.10.30:FF:000001">
    <property type="entry name" value="UDP-sugar pyrophosphorylase"/>
    <property type="match status" value="1"/>
</dbReference>
<dbReference type="EMBL" id="BRXW01000159">
    <property type="protein sequence ID" value="GMI11233.1"/>
    <property type="molecule type" value="Genomic_DNA"/>
</dbReference>
<organism evidence="9 10">
    <name type="scientific">Triparma laevis f. longispina</name>
    <dbReference type="NCBI Taxonomy" id="1714387"/>
    <lineage>
        <taxon>Eukaryota</taxon>
        <taxon>Sar</taxon>
        <taxon>Stramenopiles</taxon>
        <taxon>Ochrophyta</taxon>
        <taxon>Bolidophyceae</taxon>
        <taxon>Parmales</taxon>
        <taxon>Triparmaceae</taxon>
        <taxon>Triparma</taxon>
    </lineage>
</organism>
<protein>
    <recommendedName>
        <fullName evidence="6">UTP-monosaccharide-1-phosphate uridylyltransferase</fullName>
        <ecNumber evidence="6">2.7.7.64</ecNumber>
    </recommendedName>
</protein>
<dbReference type="InterPro" id="IPR039741">
    <property type="entry name" value="UDP-sugar_pyrophosphorylase"/>
</dbReference>
<comment type="cofactor">
    <cofactor evidence="2">
        <name>Mg(2+)</name>
        <dbReference type="ChEBI" id="CHEBI:18420"/>
    </cofactor>
</comment>
<name>A0A9W7FFG7_9STRA</name>
<evidence type="ECO:0000256" key="5">
    <source>
        <dbReference type="ARBA" id="ARBA00038047"/>
    </source>
</evidence>
<feature type="chain" id="PRO_5040725485" description="UTP-monosaccharide-1-phosphate uridylyltransferase" evidence="8">
    <location>
        <begin position="17"/>
        <end position="624"/>
    </location>
</feature>
<dbReference type="GO" id="GO:0006048">
    <property type="term" value="P:UDP-N-acetylglucosamine biosynthetic process"/>
    <property type="evidence" value="ECO:0007669"/>
    <property type="project" value="TreeGrafter"/>
</dbReference>
<gene>
    <name evidence="9" type="ORF">TrLO_g15552</name>
</gene>
<evidence type="ECO:0000256" key="2">
    <source>
        <dbReference type="ARBA" id="ARBA00001946"/>
    </source>
</evidence>
<keyword evidence="10" id="KW-1185">Reference proteome</keyword>
<dbReference type="OrthoDB" id="532420at2759"/>
<sequence>MKFLLLPLLLLPSSSSYFLPPPSRPLSLLRGGSSSLPGYDLLESISCETSDSQKSLLSAFSNLSSSSAQKLSSQIITLNKSYPTGLLSYIQKSRQLLAASGSNPFEEYIPSVPSGLNLNYEDEKFEELEKQGLSVCGDSAIVLVAGGLGERLGYSGIKISLSPYSLALKSDNTQKTYLDLYLDYVRAVQQRTGKRMKFCIMTSGDTDELTRGLVEGVQDLEVEIVMQEKVPAIENVHGQLALQDDEILTKPHGHGDVHSLLLSSSLLQTWSSQSLKKLIFVQDTNALVSNAILPALGTNLQTSSEMTSICIPRLPEEAAGAITQLTHKTDPSKSLVINVEYNMLESLLKPIGGDISEPNSPFSPYPGNANNLIFDFPKYFDTVKGPSLGVVNEFVNPKMNSDGSFKKPTRLECMMQDFPYLIRDKASSGLCHNFANLERWLTFSPAKNDLDSGRATASKGVRETGTLASAESDGYIASINKLKATGEHEIEEGDWELLNGVYVYSGPRIYLSPTFCLLKSEVASKCLNLKISSKSSLSVEGYNVEIDGLNLDGALIINVADGASLKIKDYGVFNEGWKIKSYGEGEEVEERDAIRGYEFERVGEERIVIEEGEWVADGEGLRRV</sequence>
<dbReference type="InterPro" id="IPR002618">
    <property type="entry name" value="UDPGP_fam"/>
</dbReference>
<comment type="cofactor">
    <cofactor evidence="1">
        <name>Mn(2+)</name>
        <dbReference type="ChEBI" id="CHEBI:29035"/>
    </cofactor>
</comment>
<evidence type="ECO:0000313" key="10">
    <source>
        <dbReference type="Proteomes" id="UP001165122"/>
    </source>
</evidence>